<feature type="region of interest" description="Disordered" evidence="1">
    <location>
        <begin position="23"/>
        <end position="53"/>
    </location>
</feature>
<dbReference type="RefSeq" id="XP_062695450.1">
    <property type="nucleotide sequence ID" value="XM_062834702.1"/>
</dbReference>
<dbReference type="AlphaFoldDB" id="A0AAJ0ICD8"/>
<evidence type="ECO:0000313" key="3">
    <source>
        <dbReference type="Proteomes" id="UP001285908"/>
    </source>
</evidence>
<dbReference type="GeneID" id="87872324"/>
<name>A0AAJ0ICD8_9PEZI</name>
<sequence length="88" mass="9747">MPHSTLEEPKSAFCRRCKEIRPVGHTEHGRRGASGEGGLESVTATAPRGTFRPPRMIRQNATVVRAPNVRTGTVFGRELLEDSMQVYL</sequence>
<keyword evidence="3" id="KW-1185">Reference proteome</keyword>
<evidence type="ECO:0000256" key="1">
    <source>
        <dbReference type="SAM" id="MobiDB-lite"/>
    </source>
</evidence>
<dbReference type="Proteomes" id="UP001285908">
    <property type="component" value="Unassembled WGS sequence"/>
</dbReference>
<dbReference type="EMBL" id="JAULSX010000002">
    <property type="protein sequence ID" value="KAK3497186.1"/>
    <property type="molecule type" value="Genomic_DNA"/>
</dbReference>
<comment type="caution">
    <text evidence="2">The sequence shown here is derived from an EMBL/GenBank/DDBJ whole genome shotgun (WGS) entry which is preliminary data.</text>
</comment>
<organism evidence="2 3">
    <name type="scientific">Neurospora hispaniola</name>
    <dbReference type="NCBI Taxonomy" id="588809"/>
    <lineage>
        <taxon>Eukaryota</taxon>
        <taxon>Fungi</taxon>
        <taxon>Dikarya</taxon>
        <taxon>Ascomycota</taxon>
        <taxon>Pezizomycotina</taxon>
        <taxon>Sordariomycetes</taxon>
        <taxon>Sordariomycetidae</taxon>
        <taxon>Sordariales</taxon>
        <taxon>Sordariaceae</taxon>
        <taxon>Neurospora</taxon>
    </lineage>
</organism>
<reference evidence="2 3" key="1">
    <citation type="journal article" date="2023" name="Mol. Phylogenet. Evol.">
        <title>Genome-scale phylogeny and comparative genomics of the fungal order Sordariales.</title>
        <authorList>
            <person name="Hensen N."/>
            <person name="Bonometti L."/>
            <person name="Westerberg I."/>
            <person name="Brannstrom I.O."/>
            <person name="Guillou S."/>
            <person name="Cros-Aarteil S."/>
            <person name="Calhoun S."/>
            <person name="Haridas S."/>
            <person name="Kuo A."/>
            <person name="Mondo S."/>
            <person name="Pangilinan J."/>
            <person name="Riley R."/>
            <person name="LaButti K."/>
            <person name="Andreopoulos B."/>
            <person name="Lipzen A."/>
            <person name="Chen C."/>
            <person name="Yan M."/>
            <person name="Daum C."/>
            <person name="Ng V."/>
            <person name="Clum A."/>
            <person name="Steindorff A."/>
            <person name="Ohm R.A."/>
            <person name="Martin F."/>
            <person name="Silar P."/>
            <person name="Natvig D.O."/>
            <person name="Lalanne C."/>
            <person name="Gautier V."/>
            <person name="Ament-Velasquez S.L."/>
            <person name="Kruys A."/>
            <person name="Hutchinson M.I."/>
            <person name="Powell A.J."/>
            <person name="Barry K."/>
            <person name="Miller A.N."/>
            <person name="Grigoriev I.V."/>
            <person name="Debuchy R."/>
            <person name="Gladieux P."/>
            <person name="Hiltunen Thoren M."/>
            <person name="Johannesson H."/>
        </authorList>
    </citation>
    <scope>NUCLEOTIDE SEQUENCE [LARGE SCALE GENOMIC DNA]</scope>
    <source>
        <strain evidence="2 3">FGSC 10403</strain>
    </source>
</reference>
<gene>
    <name evidence="2" type="ORF">B0T23DRAFT_312717</name>
</gene>
<protein>
    <submittedName>
        <fullName evidence="2">Uncharacterized protein</fullName>
    </submittedName>
</protein>
<evidence type="ECO:0000313" key="2">
    <source>
        <dbReference type="EMBL" id="KAK3497186.1"/>
    </source>
</evidence>
<accession>A0AAJ0ICD8</accession>
<proteinExistence type="predicted"/>